<dbReference type="PANTHER" id="PTHR46401">
    <property type="entry name" value="GLYCOSYLTRANSFERASE WBBK-RELATED"/>
    <property type="match status" value="1"/>
</dbReference>
<evidence type="ECO:0000313" key="4">
    <source>
        <dbReference type="EMBL" id="KPL70825.1"/>
    </source>
</evidence>
<evidence type="ECO:0008006" key="6">
    <source>
        <dbReference type="Google" id="ProtNLM"/>
    </source>
</evidence>
<gene>
    <name evidence="4" type="ORF">AC812_16945</name>
</gene>
<dbReference type="AlphaFoldDB" id="A0A0P6WPW8"/>
<evidence type="ECO:0000256" key="1">
    <source>
        <dbReference type="ARBA" id="ARBA00022679"/>
    </source>
</evidence>
<reference evidence="4 5" key="1">
    <citation type="submission" date="2015-07" db="EMBL/GenBank/DDBJ databases">
        <title>Draft genome of Bellilinea caldifistulae DSM 17877.</title>
        <authorList>
            <person name="Hemp J."/>
            <person name="Ward L.M."/>
            <person name="Pace L.A."/>
            <person name="Fischer W.W."/>
        </authorList>
    </citation>
    <scope>NUCLEOTIDE SEQUENCE [LARGE SCALE GENOMIC DNA]</scope>
    <source>
        <strain evidence="4 5">GOMI-1</strain>
    </source>
</reference>
<dbReference type="Pfam" id="PF00534">
    <property type="entry name" value="Glycos_transf_1"/>
    <property type="match status" value="1"/>
</dbReference>
<dbReference type="GO" id="GO:0016757">
    <property type="term" value="F:glycosyltransferase activity"/>
    <property type="evidence" value="ECO:0007669"/>
    <property type="project" value="InterPro"/>
</dbReference>
<dbReference type="Pfam" id="PF13439">
    <property type="entry name" value="Glyco_transf_4"/>
    <property type="match status" value="1"/>
</dbReference>
<keyword evidence="5" id="KW-1185">Reference proteome</keyword>
<dbReference type="RefSeq" id="WP_061916992.1">
    <property type="nucleotide sequence ID" value="NZ_DF967971.1"/>
</dbReference>
<dbReference type="PANTHER" id="PTHR46401:SF2">
    <property type="entry name" value="GLYCOSYLTRANSFERASE WBBK-RELATED"/>
    <property type="match status" value="1"/>
</dbReference>
<organism evidence="4 5">
    <name type="scientific">Bellilinea caldifistulae</name>
    <dbReference type="NCBI Taxonomy" id="360411"/>
    <lineage>
        <taxon>Bacteria</taxon>
        <taxon>Bacillati</taxon>
        <taxon>Chloroflexota</taxon>
        <taxon>Anaerolineae</taxon>
        <taxon>Anaerolineales</taxon>
        <taxon>Anaerolineaceae</taxon>
        <taxon>Bellilinea</taxon>
    </lineage>
</organism>
<proteinExistence type="predicted"/>
<dbReference type="Gene3D" id="3.40.50.2000">
    <property type="entry name" value="Glycogen Phosphorylase B"/>
    <property type="match status" value="2"/>
</dbReference>
<sequence>MKVAFLHYSAPPIIGGVENVMASQAECLSNFGYDVEILCGRGNSWHPHIKVKANPLLDSRDPQILELKKHLDQGQVPLNFEDIAGQIFNWLVEVLADARLLIAHNVASQHKNLALTAALYRLISSRPEKLAVILWHHDFAWTASQYNGELYSAYPWNLCKIAWEGVTHVVVSEARKQEMVHLTGIEQDKVKVIPGGINQKNLIGLTDDLYQFVSQHHFLSAEPFVLMPIRVTRRKNLEMGLHIIASLKHHFPGVKLVVTGPTGAHNPTNEQYLKELIELRRLLDLENQVFFLAEYFPNGISEEWIGSFYRMADVLLLTSKEEGFGIPVLEAGLSRLLIFCSDIAPLRALADGYANLFSLKDSPEIVAKRIGESLNKDPVYSFRSKVKKEFTWEAIYTRKIAPLIRDVLQNQG</sequence>
<dbReference type="EMBL" id="LGHJ01000029">
    <property type="protein sequence ID" value="KPL70825.1"/>
    <property type="molecule type" value="Genomic_DNA"/>
</dbReference>
<evidence type="ECO:0000259" key="2">
    <source>
        <dbReference type="Pfam" id="PF00534"/>
    </source>
</evidence>
<dbReference type="SUPFAM" id="SSF53756">
    <property type="entry name" value="UDP-Glycosyltransferase/glycogen phosphorylase"/>
    <property type="match status" value="1"/>
</dbReference>
<comment type="caution">
    <text evidence="4">The sequence shown here is derived from an EMBL/GenBank/DDBJ whole genome shotgun (WGS) entry which is preliminary data.</text>
</comment>
<dbReference type="OrthoDB" id="9775911at2"/>
<dbReference type="InterPro" id="IPR001296">
    <property type="entry name" value="Glyco_trans_1"/>
</dbReference>
<evidence type="ECO:0000313" key="5">
    <source>
        <dbReference type="Proteomes" id="UP000050514"/>
    </source>
</evidence>
<keyword evidence="1" id="KW-0808">Transferase</keyword>
<dbReference type="STRING" id="360411.AC812_16945"/>
<feature type="domain" description="Glycosyl transferase family 1" evidence="2">
    <location>
        <begin position="220"/>
        <end position="376"/>
    </location>
</feature>
<dbReference type="CDD" id="cd03801">
    <property type="entry name" value="GT4_PimA-like"/>
    <property type="match status" value="1"/>
</dbReference>
<name>A0A0P6WPW8_9CHLR</name>
<evidence type="ECO:0000259" key="3">
    <source>
        <dbReference type="Pfam" id="PF13439"/>
    </source>
</evidence>
<dbReference type="InterPro" id="IPR028098">
    <property type="entry name" value="Glyco_trans_4-like_N"/>
</dbReference>
<dbReference type="Proteomes" id="UP000050514">
    <property type="component" value="Unassembled WGS sequence"/>
</dbReference>
<protein>
    <recommendedName>
        <fullName evidence="6">Glycosyltransferase</fullName>
    </recommendedName>
</protein>
<feature type="domain" description="Glycosyltransferase subfamily 4-like N-terminal" evidence="3">
    <location>
        <begin position="14"/>
        <end position="198"/>
    </location>
</feature>
<accession>A0A0P6WPW8</accession>